<dbReference type="PANTHER" id="PTHR45138:SF6">
    <property type="entry name" value="DIGUANYLATE CYCLASE DGCN"/>
    <property type="match status" value="1"/>
</dbReference>
<dbReference type="Gene3D" id="3.30.450.40">
    <property type="match status" value="1"/>
</dbReference>
<evidence type="ECO:0000313" key="3">
    <source>
        <dbReference type="Proteomes" id="UP000178943"/>
    </source>
</evidence>
<dbReference type="Proteomes" id="UP000178943">
    <property type="component" value="Unassembled WGS sequence"/>
</dbReference>
<protein>
    <recommendedName>
        <fullName evidence="1">GGDEF domain-containing protein</fullName>
    </recommendedName>
</protein>
<dbReference type="InterPro" id="IPR050469">
    <property type="entry name" value="Diguanylate_Cyclase"/>
</dbReference>
<dbReference type="CDD" id="cd01949">
    <property type="entry name" value="GGDEF"/>
    <property type="match status" value="1"/>
</dbReference>
<organism evidence="2 3">
    <name type="scientific">Candidatus Fischerbacteria bacterium RBG_13_37_8</name>
    <dbReference type="NCBI Taxonomy" id="1817863"/>
    <lineage>
        <taxon>Bacteria</taxon>
        <taxon>Candidatus Fischeribacteriota</taxon>
    </lineage>
</organism>
<dbReference type="PROSITE" id="PS50887">
    <property type="entry name" value="GGDEF"/>
    <property type="match status" value="1"/>
</dbReference>
<evidence type="ECO:0000313" key="2">
    <source>
        <dbReference type="EMBL" id="OGF67068.1"/>
    </source>
</evidence>
<proteinExistence type="predicted"/>
<dbReference type="SMART" id="SM00267">
    <property type="entry name" value="GGDEF"/>
    <property type="match status" value="1"/>
</dbReference>
<dbReference type="InterPro" id="IPR003018">
    <property type="entry name" value="GAF"/>
</dbReference>
<dbReference type="AlphaFoldDB" id="A0A1F5VUR4"/>
<sequence>MKKNSILYGLKPKDKGIILEVISSIYEDEAKEVSTLGEFKEQLQKEKVDVVFVSQECFPLETNGDFLTETKIQHPYLSFVIIGERDIEVVVNYIKKGADHYLPTPVIKKEAKKVFSEINKPEKDILAHFKKEATLLQIIKQVSFTMELDALLNMVIDSSMELSTASLGSLLLYDRESDVLFAHSIRGVSKEGEELGMFGFSSSFLKSIIKEGKPIFFSEKDYEVYPARIPGYKSIILSPIASSIGGFGIVINAKRKEDEADFLSEEVRLVSSLSSEITAAVRNALFHSKARELIIKDDLTDAYNRRFFEKYLEDEIVKAKKFQTNLSIIFLDVDNLKEVNEKHGHLMGSKVLQEVAHRIILAVRGIDKVVRYGGDEFCIILPETDTHGAFLVAERIKHTIASGPFLIAESLETYLTASFGIASYPIHALSKDDLIKRADKAMFDVKSSQKDGIKMAED</sequence>
<dbReference type="EMBL" id="MFGW01000072">
    <property type="protein sequence ID" value="OGF67068.1"/>
    <property type="molecule type" value="Genomic_DNA"/>
</dbReference>
<dbReference type="Gene3D" id="3.30.70.270">
    <property type="match status" value="1"/>
</dbReference>
<dbReference type="SUPFAM" id="SSF55073">
    <property type="entry name" value="Nucleotide cyclase"/>
    <property type="match status" value="1"/>
</dbReference>
<dbReference type="InterPro" id="IPR029787">
    <property type="entry name" value="Nucleotide_cyclase"/>
</dbReference>
<gene>
    <name evidence="2" type="ORF">A2Y62_12615</name>
</gene>
<feature type="domain" description="GGDEF" evidence="1">
    <location>
        <begin position="324"/>
        <end position="458"/>
    </location>
</feature>
<dbReference type="InterPro" id="IPR043128">
    <property type="entry name" value="Rev_trsase/Diguanyl_cyclase"/>
</dbReference>
<name>A0A1F5VUR4_9BACT</name>
<dbReference type="PANTHER" id="PTHR45138">
    <property type="entry name" value="REGULATORY COMPONENTS OF SENSORY TRANSDUCTION SYSTEM"/>
    <property type="match status" value="1"/>
</dbReference>
<accession>A0A1F5VUR4</accession>
<dbReference type="STRING" id="1817863.A2Y62_12615"/>
<dbReference type="GO" id="GO:0052621">
    <property type="term" value="F:diguanylate cyclase activity"/>
    <property type="evidence" value="ECO:0007669"/>
    <property type="project" value="TreeGrafter"/>
</dbReference>
<comment type="caution">
    <text evidence="2">The sequence shown here is derived from an EMBL/GenBank/DDBJ whole genome shotgun (WGS) entry which is preliminary data.</text>
</comment>
<evidence type="ECO:0000259" key="1">
    <source>
        <dbReference type="PROSITE" id="PS50887"/>
    </source>
</evidence>
<dbReference type="Pfam" id="PF13185">
    <property type="entry name" value="GAF_2"/>
    <property type="match status" value="1"/>
</dbReference>
<dbReference type="NCBIfam" id="TIGR00254">
    <property type="entry name" value="GGDEF"/>
    <property type="match status" value="1"/>
</dbReference>
<dbReference type="InterPro" id="IPR000160">
    <property type="entry name" value="GGDEF_dom"/>
</dbReference>
<reference evidence="2 3" key="1">
    <citation type="journal article" date="2016" name="Nat. Commun.">
        <title>Thousands of microbial genomes shed light on interconnected biogeochemical processes in an aquifer system.</title>
        <authorList>
            <person name="Anantharaman K."/>
            <person name="Brown C.T."/>
            <person name="Hug L.A."/>
            <person name="Sharon I."/>
            <person name="Castelle C.J."/>
            <person name="Probst A.J."/>
            <person name="Thomas B.C."/>
            <person name="Singh A."/>
            <person name="Wilkins M.J."/>
            <person name="Karaoz U."/>
            <person name="Brodie E.L."/>
            <person name="Williams K.H."/>
            <person name="Hubbard S.S."/>
            <person name="Banfield J.F."/>
        </authorList>
    </citation>
    <scope>NUCLEOTIDE SEQUENCE [LARGE SCALE GENOMIC DNA]</scope>
</reference>
<dbReference type="GO" id="GO:1902201">
    <property type="term" value="P:negative regulation of bacterial-type flagellum-dependent cell motility"/>
    <property type="evidence" value="ECO:0007669"/>
    <property type="project" value="TreeGrafter"/>
</dbReference>
<dbReference type="Pfam" id="PF00990">
    <property type="entry name" value="GGDEF"/>
    <property type="match status" value="1"/>
</dbReference>
<dbReference type="FunFam" id="3.30.70.270:FF:000001">
    <property type="entry name" value="Diguanylate cyclase domain protein"/>
    <property type="match status" value="1"/>
</dbReference>
<dbReference type="SUPFAM" id="SSF55781">
    <property type="entry name" value="GAF domain-like"/>
    <property type="match status" value="1"/>
</dbReference>
<dbReference type="GO" id="GO:0005886">
    <property type="term" value="C:plasma membrane"/>
    <property type="evidence" value="ECO:0007669"/>
    <property type="project" value="TreeGrafter"/>
</dbReference>
<dbReference type="InterPro" id="IPR029016">
    <property type="entry name" value="GAF-like_dom_sf"/>
</dbReference>
<dbReference type="GO" id="GO:0043709">
    <property type="term" value="P:cell adhesion involved in single-species biofilm formation"/>
    <property type="evidence" value="ECO:0007669"/>
    <property type="project" value="TreeGrafter"/>
</dbReference>